<evidence type="ECO:0000256" key="2">
    <source>
        <dbReference type="ARBA" id="ARBA00007998"/>
    </source>
</evidence>
<feature type="transmembrane region" description="Helical" evidence="8">
    <location>
        <begin position="80"/>
        <end position="99"/>
    </location>
</feature>
<dbReference type="InterPro" id="IPR004761">
    <property type="entry name" value="Spore_GerAB"/>
</dbReference>
<comment type="similarity">
    <text evidence="2">Belongs to the amino acid-polyamine-organocation (APC) superfamily. Spore germination protein (SGP) (TC 2.A.3.9) family.</text>
</comment>
<feature type="transmembrane region" description="Helical" evidence="8">
    <location>
        <begin position="299"/>
        <end position="316"/>
    </location>
</feature>
<dbReference type="AlphaFoldDB" id="A0A3Q8X6T1"/>
<dbReference type="EMBL" id="CP034437">
    <property type="protein sequence ID" value="AZN41654.1"/>
    <property type="molecule type" value="Genomic_DNA"/>
</dbReference>
<keyword evidence="10" id="KW-1185">Reference proteome</keyword>
<protein>
    <submittedName>
        <fullName evidence="9">Uncharacterized protein</fullName>
    </submittedName>
</protein>
<evidence type="ECO:0000256" key="6">
    <source>
        <dbReference type="ARBA" id="ARBA00022989"/>
    </source>
</evidence>
<accession>A0A3Q8X6T1</accession>
<keyword evidence="3" id="KW-0813">Transport</keyword>
<sequence length="360" mass="40634">MNGKITPFQLSMLLITFIGISNHVILIPVLLDTANRDAWISVIAAIIPSILLGLLYGYLYKHIPASLSTWVKEKTNTFMWFIFTLLFSIYFLAQASISIRDTIVWSNSSYLTYTPPWVVGLCLIGICYYTARKGLAAIAITNGILLPWIIMAGLYVMTVNFQYKDYNYLFPIFQHSAQSIATGSWYTTSGITEIILVLFLKDEVQGKLSRTNITLIVLMLIELTLGPLAGIIAMFGPFEATLLRYPAYEQWRMAAIGSMFGQTDFLSIYQWLAGAFIRISLAIYIIHTLWVKKWKHPELLLIMISLLLLVINLLKLSDVQFHSHIKTYYTSSGIICGVSTIVLLICIWTGKNKKAVQQNG</sequence>
<dbReference type="PANTHER" id="PTHR34975:SF2">
    <property type="entry name" value="SPORE GERMINATION PROTEIN A2"/>
    <property type="match status" value="1"/>
</dbReference>
<feature type="transmembrane region" description="Helical" evidence="8">
    <location>
        <begin position="37"/>
        <end position="59"/>
    </location>
</feature>
<proteinExistence type="inferred from homology"/>
<reference evidence="10" key="1">
    <citation type="submission" date="2018-12" db="EMBL/GenBank/DDBJ databases">
        <title>Genome sequence of Peanibacillus sp.</title>
        <authorList>
            <person name="Subramani G."/>
            <person name="Srinivasan S."/>
            <person name="Kim M.K."/>
        </authorList>
    </citation>
    <scope>NUCLEOTIDE SEQUENCE [LARGE SCALE GENOMIC DNA]</scope>
    <source>
        <strain evidence="10">18JY67-1</strain>
    </source>
</reference>
<feature type="transmembrane region" description="Helical" evidence="8">
    <location>
        <begin position="12"/>
        <end position="31"/>
    </location>
</feature>
<dbReference type="Proteomes" id="UP000272528">
    <property type="component" value="Chromosome"/>
</dbReference>
<feature type="transmembrane region" description="Helical" evidence="8">
    <location>
        <begin position="212"/>
        <end position="235"/>
    </location>
</feature>
<evidence type="ECO:0000256" key="7">
    <source>
        <dbReference type="ARBA" id="ARBA00023136"/>
    </source>
</evidence>
<evidence type="ECO:0000313" key="9">
    <source>
        <dbReference type="EMBL" id="AZN41654.1"/>
    </source>
</evidence>
<feature type="transmembrane region" description="Helical" evidence="8">
    <location>
        <begin position="268"/>
        <end position="287"/>
    </location>
</feature>
<evidence type="ECO:0000313" key="10">
    <source>
        <dbReference type="Proteomes" id="UP000272528"/>
    </source>
</evidence>
<evidence type="ECO:0000256" key="1">
    <source>
        <dbReference type="ARBA" id="ARBA00004141"/>
    </source>
</evidence>
<evidence type="ECO:0000256" key="4">
    <source>
        <dbReference type="ARBA" id="ARBA00022544"/>
    </source>
</evidence>
<feature type="transmembrane region" description="Helical" evidence="8">
    <location>
        <begin position="143"/>
        <end position="163"/>
    </location>
</feature>
<feature type="transmembrane region" description="Helical" evidence="8">
    <location>
        <begin position="328"/>
        <end position="348"/>
    </location>
</feature>
<dbReference type="PANTHER" id="PTHR34975">
    <property type="entry name" value="SPORE GERMINATION PROTEIN A2"/>
    <property type="match status" value="1"/>
</dbReference>
<organism evidence="9 10">
    <name type="scientific">Paenibacillus albus</name>
    <dbReference type="NCBI Taxonomy" id="2495582"/>
    <lineage>
        <taxon>Bacteria</taxon>
        <taxon>Bacillati</taxon>
        <taxon>Bacillota</taxon>
        <taxon>Bacilli</taxon>
        <taxon>Bacillales</taxon>
        <taxon>Paenibacillaceae</taxon>
        <taxon>Paenibacillus</taxon>
    </lineage>
</organism>
<keyword evidence="7 8" id="KW-0472">Membrane</keyword>
<keyword evidence="6 8" id="KW-1133">Transmembrane helix</keyword>
<keyword evidence="4" id="KW-0309">Germination</keyword>
<dbReference type="GO" id="GO:0016020">
    <property type="term" value="C:membrane"/>
    <property type="evidence" value="ECO:0007669"/>
    <property type="project" value="UniProtKB-SubCell"/>
</dbReference>
<feature type="transmembrane region" description="Helical" evidence="8">
    <location>
        <begin position="111"/>
        <end position="131"/>
    </location>
</feature>
<dbReference type="RefSeq" id="WP_126017360.1">
    <property type="nucleotide sequence ID" value="NZ_CP034437.1"/>
</dbReference>
<feature type="transmembrane region" description="Helical" evidence="8">
    <location>
        <begin position="183"/>
        <end position="200"/>
    </location>
</feature>
<dbReference type="OrthoDB" id="2381188at2"/>
<dbReference type="KEGG" id="palb:EJC50_19715"/>
<evidence type="ECO:0000256" key="3">
    <source>
        <dbReference type="ARBA" id="ARBA00022448"/>
    </source>
</evidence>
<name>A0A3Q8X6T1_9BACL</name>
<dbReference type="Pfam" id="PF03845">
    <property type="entry name" value="Spore_permease"/>
    <property type="match status" value="1"/>
</dbReference>
<evidence type="ECO:0000256" key="8">
    <source>
        <dbReference type="SAM" id="Phobius"/>
    </source>
</evidence>
<comment type="subcellular location">
    <subcellularLocation>
        <location evidence="1">Membrane</location>
        <topology evidence="1">Multi-pass membrane protein</topology>
    </subcellularLocation>
</comment>
<keyword evidence="5 8" id="KW-0812">Transmembrane</keyword>
<evidence type="ECO:0000256" key="5">
    <source>
        <dbReference type="ARBA" id="ARBA00022692"/>
    </source>
</evidence>
<dbReference type="NCBIfam" id="TIGR00912">
    <property type="entry name" value="2A0309"/>
    <property type="match status" value="1"/>
</dbReference>
<gene>
    <name evidence="9" type="ORF">EJC50_19715</name>
</gene>
<dbReference type="GO" id="GO:0009847">
    <property type="term" value="P:spore germination"/>
    <property type="evidence" value="ECO:0007669"/>
    <property type="project" value="InterPro"/>
</dbReference>